<dbReference type="AlphaFoldDB" id="A0A2N9WVU5"/>
<dbReference type="EMBL" id="MDVB01000015">
    <property type="protein sequence ID" value="PIT17545.1"/>
    <property type="molecule type" value="Genomic_DNA"/>
</dbReference>
<reference evidence="1 2" key="1">
    <citation type="journal article" date="2017" name="MBio">
        <title>Type VI secretion-mediated competition in the bee gut microbiome.</title>
        <authorList>
            <person name="Steele M.I."/>
            <person name="Kwong W.K."/>
            <person name="Powell J.E."/>
            <person name="Whiteley M."/>
            <person name="Moran N.A."/>
        </authorList>
    </citation>
    <scope>NUCLEOTIDE SEQUENCE [LARGE SCALE GENOMIC DNA]</scope>
    <source>
        <strain evidence="1 2">App2-2</strain>
    </source>
</reference>
<dbReference type="RefSeq" id="WP_100090182.1">
    <property type="nucleotide sequence ID" value="NZ_MDVB01000015.1"/>
</dbReference>
<sequence>MAESLGYALSRFSRYTCTYTRLPPPKQQTKQWLIQLLVHQKIDTVISNYEAVFYLASANALIQ</sequence>
<evidence type="ECO:0000313" key="2">
    <source>
        <dbReference type="Proteomes" id="UP000231293"/>
    </source>
</evidence>
<dbReference type="Proteomes" id="UP000231293">
    <property type="component" value="Unassembled WGS sequence"/>
</dbReference>
<comment type="caution">
    <text evidence="1">The sequence shown here is derived from an EMBL/GenBank/DDBJ whole genome shotgun (WGS) entry which is preliminary data.</text>
</comment>
<accession>A0A2N9WVU5</accession>
<gene>
    <name evidence="1" type="ORF">BGI32_02340</name>
</gene>
<evidence type="ECO:0000313" key="1">
    <source>
        <dbReference type="EMBL" id="PIT17545.1"/>
    </source>
</evidence>
<organism evidence="1 2">
    <name type="scientific">Snodgrassella alvi</name>
    <dbReference type="NCBI Taxonomy" id="1196083"/>
    <lineage>
        <taxon>Bacteria</taxon>
        <taxon>Pseudomonadati</taxon>
        <taxon>Pseudomonadota</taxon>
        <taxon>Betaproteobacteria</taxon>
        <taxon>Neisseriales</taxon>
        <taxon>Neisseriaceae</taxon>
        <taxon>Snodgrassella</taxon>
    </lineage>
</organism>
<name>A0A2N9WVU5_9NEIS</name>
<proteinExistence type="predicted"/>
<protein>
    <submittedName>
        <fullName evidence="1">Uncharacterized protein</fullName>
    </submittedName>
</protein>